<reference evidence="3" key="1">
    <citation type="journal article" date="2023" name="Mol. Phylogenet. Evol.">
        <title>Genome-scale phylogeny and comparative genomics of the fungal order Sordariales.</title>
        <authorList>
            <person name="Hensen N."/>
            <person name="Bonometti L."/>
            <person name="Westerberg I."/>
            <person name="Brannstrom I.O."/>
            <person name="Guillou S."/>
            <person name="Cros-Aarteil S."/>
            <person name="Calhoun S."/>
            <person name="Haridas S."/>
            <person name="Kuo A."/>
            <person name="Mondo S."/>
            <person name="Pangilinan J."/>
            <person name="Riley R."/>
            <person name="LaButti K."/>
            <person name="Andreopoulos B."/>
            <person name="Lipzen A."/>
            <person name="Chen C."/>
            <person name="Yan M."/>
            <person name="Daum C."/>
            <person name="Ng V."/>
            <person name="Clum A."/>
            <person name="Steindorff A."/>
            <person name="Ohm R.A."/>
            <person name="Martin F."/>
            <person name="Silar P."/>
            <person name="Natvig D.O."/>
            <person name="Lalanne C."/>
            <person name="Gautier V."/>
            <person name="Ament-Velasquez S.L."/>
            <person name="Kruys A."/>
            <person name="Hutchinson M.I."/>
            <person name="Powell A.J."/>
            <person name="Barry K."/>
            <person name="Miller A.N."/>
            <person name="Grigoriev I.V."/>
            <person name="Debuchy R."/>
            <person name="Gladieux P."/>
            <person name="Hiltunen Thoren M."/>
            <person name="Johannesson H."/>
        </authorList>
    </citation>
    <scope>NUCLEOTIDE SEQUENCE</scope>
    <source>
        <strain evidence="3">PSN243</strain>
    </source>
</reference>
<accession>A0AAV9GEY1</accession>
<dbReference type="InterPro" id="IPR036770">
    <property type="entry name" value="Ankyrin_rpt-contain_sf"/>
</dbReference>
<evidence type="ECO:0000256" key="1">
    <source>
        <dbReference type="ARBA" id="ARBA00022737"/>
    </source>
</evidence>
<evidence type="ECO:0000313" key="3">
    <source>
        <dbReference type="EMBL" id="KAK4445777.1"/>
    </source>
</evidence>
<dbReference type="PANTHER" id="PTHR24126:SF14">
    <property type="entry name" value="ANK_REP_REGION DOMAIN-CONTAINING PROTEIN"/>
    <property type="match status" value="1"/>
</dbReference>
<dbReference type="Pfam" id="PF12796">
    <property type="entry name" value="Ank_2"/>
    <property type="match status" value="1"/>
</dbReference>
<name>A0AAV9GEY1_9PEZI</name>
<dbReference type="SUPFAM" id="SSF48403">
    <property type="entry name" value="Ankyrin repeat"/>
    <property type="match status" value="2"/>
</dbReference>
<dbReference type="SMART" id="SM00248">
    <property type="entry name" value="ANK"/>
    <property type="match status" value="8"/>
</dbReference>
<dbReference type="InterPro" id="IPR002110">
    <property type="entry name" value="Ankyrin_rpt"/>
</dbReference>
<organism evidence="3 4">
    <name type="scientific">Podospora aff. communis PSN243</name>
    <dbReference type="NCBI Taxonomy" id="3040156"/>
    <lineage>
        <taxon>Eukaryota</taxon>
        <taxon>Fungi</taxon>
        <taxon>Dikarya</taxon>
        <taxon>Ascomycota</taxon>
        <taxon>Pezizomycotina</taxon>
        <taxon>Sordariomycetes</taxon>
        <taxon>Sordariomycetidae</taxon>
        <taxon>Sordariales</taxon>
        <taxon>Podosporaceae</taxon>
        <taxon>Podospora</taxon>
    </lineage>
</organism>
<proteinExistence type="predicted"/>
<gene>
    <name evidence="3" type="ORF">QBC34DRAFT_383929</name>
</gene>
<dbReference type="EMBL" id="MU865962">
    <property type="protein sequence ID" value="KAK4445777.1"/>
    <property type="molecule type" value="Genomic_DNA"/>
</dbReference>
<reference evidence="3" key="2">
    <citation type="submission" date="2023-05" db="EMBL/GenBank/DDBJ databases">
        <authorList>
            <consortium name="Lawrence Berkeley National Laboratory"/>
            <person name="Steindorff A."/>
            <person name="Hensen N."/>
            <person name="Bonometti L."/>
            <person name="Westerberg I."/>
            <person name="Brannstrom I.O."/>
            <person name="Guillou S."/>
            <person name="Cros-Aarteil S."/>
            <person name="Calhoun S."/>
            <person name="Haridas S."/>
            <person name="Kuo A."/>
            <person name="Mondo S."/>
            <person name="Pangilinan J."/>
            <person name="Riley R."/>
            <person name="Labutti K."/>
            <person name="Andreopoulos B."/>
            <person name="Lipzen A."/>
            <person name="Chen C."/>
            <person name="Yanf M."/>
            <person name="Daum C."/>
            <person name="Ng V."/>
            <person name="Clum A."/>
            <person name="Ohm R."/>
            <person name="Martin F."/>
            <person name="Silar P."/>
            <person name="Natvig D."/>
            <person name="Lalanne C."/>
            <person name="Gautier V."/>
            <person name="Ament-Velasquez S.L."/>
            <person name="Kruys A."/>
            <person name="Hutchinson M.I."/>
            <person name="Powell A.J."/>
            <person name="Barry K."/>
            <person name="Miller A.N."/>
            <person name="Grigoriev I.V."/>
            <person name="Debuchy R."/>
            <person name="Gladieux P."/>
            <person name="Thoren M.H."/>
            <person name="Johannesson H."/>
        </authorList>
    </citation>
    <scope>NUCLEOTIDE SEQUENCE</scope>
    <source>
        <strain evidence="3">PSN243</strain>
    </source>
</reference>
<comment type="caution">
    <text evidence="3">The sequence shown here is derived from an EMBL/GenBank/DDBJ whole genome shotgun (WGS) entry which is preliminary data.</text>
</comment>
<dbReference type="Gene3D" id="1.25.40.20">
    <property type="entry name" value="Ankyrin repeat-containing domain"/>
    <property type="match status" value="3"/>
</dbReference>
<keyword evidence="4" id="KW-1185">Reference proteome</keyword>
<protein>
    <submittedName>
        <fullName evidence="3">Ankyrin repeat-containing domain protein</fullName>
    </submittedName>
</protein>
<dbReference type="Proteomes" id="UP001321760">
    <property type="component" value="Unassembled WGS sequence"/>
</dbReference>
<keyword evidence="2" id="KW-0040">ANK repeat</keyword>
<keyword evidence="1" id="KW-0677">Repeat</keyword>
<evidence type="ECO:0000256" key="2">
    <source>
        <dbReference type="ARBA" id="ARBA00023043"/>
    </source>
</evidence>
<dbReference type="AlphaFoldDB" id="A0AAV9GEY1"/>
<evidence type="ECO:0000313" key="4">
    <source>
        <dbReference type="Proteomes" id="UP001321760"/>
    </source>
</evidence>
<dbReference type="PANTHER" id="PTHR24126">
    <property type="entry name" value="ANKYRIN REPEAT, PH AND SEC7 DOMAIN CONTAINING PROTEIN SECG-RELATED"/>
    <property type="match status" value="1"/>
</dbReference>
<sequence length="558" mass="61142">METHSITAEPRDRLSRLPNEILHEICATLQENPEECAATLAALCRTSRTLKAVFEERLYNYNVHYQGSSALFWVAYNGNIMTMEKALARGALVNEAGHHRSVSLELLPSLCPDCEECMFLEPIMAVMANVRGTALQYAAAGGQGQAVEWLFRAGAQLDIAATGLCACRGVHLSLPGFPRWMPLHTAICHGKVTTAETLIRLGAGAFRDPDSETTALHAAAYAGSHHLVKLLLETHGSDHVNVQAKGGVTPLHYAAGEPWSHRDREPDTPTQTIDVITSLVKAGADINAVTSAVTHFSRTPFDSAIANRSWKACLALLNLGADLGRRFMRDMVDSFMYQWADEGHADDEHLIIFLREAMRRQAFVDHEAAMVSAMLHDDWTAARILPESDFYQQAVHQPVHLSSRNCDGGNVETCLTATILAWTGSLMEDLELLSLVLEFGANPNTRNSRGQTPIHCLLGIHSSALLKFARSCTLYESLRLMLRHKASLDIPDGEEKTAVDILLDIMATEGGRTWGFRVLTYLLKHVEDGCVSAISRARAVTALGEAAISLASEIEDEL</sequence>